<evidence type="ECO:0000313" key="11">
    <source>
        <dbReference type="Proteomes" id="UP000699462"/>
    </source>
</evidence>
<keyword evidence="5 7" id="KW-0440">LIM domain</keyword>
<keyword evidence="3" id="KW-0677">Repeat</keyword>
<keyword evidence="2 7" id="KW-0479">Metal-binding</keyword>
<protein>
    <recommendedName>
        <fullName evidence="9">LIM zinc-binding domain-containing protein</fullName>
    </recommendedName>
</protein>
<dbReference type="GO" id="GO:0005737">
    <property type="term" value="C:cytoplasm"/>
    <property type="evidence" value="ECO:0007669"/>
    <property type="project" value="TreeGrafter"/>
</dbReference>
<dbReference type="OrthoDB" id="8062037at2759"/>
<feature type="region of interest" description="Disordered" evidence="8">
    <location>
        <begin position="71"/>
        <end position="105"/>
    </location>
</feature>
<evidence type="ECO:0000256" key="1">
    <source>
        <dbReference type="ARBA" id="ARBA00004123"/>
    </source>
</evidence>
<evidence type="ECO:0000259" key="9">
    <source>
        <dbReference type="PROSITE" id="PS50023"/>
    </source>
</evidence>
<accession>A0A8T0DIR6</accession>
<evidence type="ECO:0000256" key="8">
    <source>
        <dbReference type="SAM" id="MobiDB-lite"/>
    </source>
</evidence>
<keyword evidence="11" id="KW-1185">Reference proteome</keyword>
<sequence>MSMLTKFGPVICPVCMGYVYFAEEIRAMGKAFHRTCFKCNVCNKLLDSFTANEHDGGLFCRSCYSKSFGVKGYRSSSNSVSQNSSLERRSRSQPRSRRLSPERSAYKSTAYVTSDYPENGYHSPHSPCSREQQLSGWDDSMAHGYRSARPRWVSSHGGAVRCANCPDLVFANERVDAVGKAFHRLCFKCASCRRLLDRGTACDHKREVFCQNCYTKHFGSTGLKAGTNLRCE</sequence>
<evidence type="ECO:0000256" key="5">
    <source>
        <dbReference type="ARBA" id="ARBA00023038"/>
    </source>
</evidence>
<dbReference type="GO" id="GO:0046872">
    <property type="term" value="F:metal ion binding"/>
    <property type="evidence" value="ECO:0007669"/>
    <property type="project" value="UniProtKB-KW"/>
</dbReference>
<dbReference type="GO" id="GO:0005634">
    <property type="term" value="C:nucleus"/>
    <property type="evidence" value="ECO:0007669"/>
    <property type="project" value="UniProtKB-SubCell"/>
</dbReference>
<dbReference type="PANTHER" id="PTHR24215">
    <property type="entry name" value="RHO-GTPASE-ACTIVATING PROTEIN LRG1"/>
    <property type="match status" value="1"/>
</dbReference>
<evidence type="ECO:0000313" key="10">
    <source>
        <dbReference type="EMBL" id="KAF8566858.1"/>
    </source>
</evidence>
<keyword evidence="4 7" id="KW-0862">Zinc</keyword>
<proteinExistence type="predicted"/>
<organism evidence="10 11">
    <name type="scientific">Paragonimus westermani</name>
    <dbReference type="NCBI Taxonomy" id="34504"/>
    <lineage>
        <taxon>Eukaryota</taxon>
        <taxon>Metazoa</taxon>
        <taxon>Spiralia</taxon>
        <taxon>Lophotrochozoa</taxon>
        <taxon>Platyhelminthes</taxon>
        <taxon>Trematoda</taxon>
        <taxon>Digenea</taxon>
        <taxon>Plagiorchiida</taxon>
        <taxon>Troglotremata</taxon>
        <taxon>Troglotrematidae</taxon>
        <taxon>Paragonimus</taxon>
    </lineage>
</organism>
<reference evidence="10 11" key="1">
    <citation type="submission" date="2019-07" db="EMBL/GenBank/DDBJ databases">
        <title>Annotation for the trematode Paragonimus westermani.</title>
        <authorList>
            <person name="Choi Y.-J."/>
        </authorList>
    </citation>
    <scope>NUCLEOTIDE SEQUENCE [LARGE SCALE GENOMIC DNA]</scope>
    <source>
        <strain evidence="10">180907_Pwestermani</strain>
    </source>
</reference>
<keyword evidence="6" id="KW-0539">Nucleus</keyword>
<evidence type="ECO:0000256" key="4">
    <source>
        <dbReference type="ARBA" id="ARBA00022833"/>
    </source>
</evidence>
<name>A0A8T0DIR6_9TREM</name>
<comment type="subcellular location">
    <subcellularLocation>
        <location evidence="1">Nucleus</location>
    </subcellularLocation>
</comment>
<dbReference type="EMBL" id="JTDF01004527">
    <property type="protein sequence ID" value="KAF8566858.1"/>
    <property type="molecule type" value="Genomic_DNA"/>
</dbReference>
<feature type="domain" description="LIM zinc-binding" evidence="9">
    <location>
        <begin position="10"/>
        <end position="70"/>
    </location>
</feature>
<dbReference type="Gene3D" id="2.10.110.10">
    <property type="entry name" value="Cysteine Rich Protein"/>
    <property type="match status" value="2"/>
</dbReference>
<dbReference type="PROSITE" id="PS50023">
    <property type="entry name" value="LIM_DOMAIN_2"/>
    <property type="match status" value="2"/>
</dbReference>
<dbReference type="PANTHER" id="PTHR24215:SF35">
    <property type="entry name" value="MUSCLE LIM PROTEIN MLP84B"/>
    <property type="match status" value="1"/>
</dbReference>
<dbReference type="SMART" id="SM00132">
    <property type="entry name" value="LIM"/>
    <property type="match status" value="2"/>
</dbReference>
<feature type="domain" description="LIM zinc-binding" evidence="9">
    <location>
        <begin position="160"/>
        <end position="220"/>
    </location>
</feature>
<dbReference type="CDD" id="cd09326">
    <property type="entry name" value="LIM_CRP_like"/>
    <property type="match status" value="1"/>
</dbReference>
<gene>
    <name evidence="10" type="ORF">P879_07401</name>
</gene>
<feature type="compositionally biased region" description="Low complexity" evidence="8">
    <location>
        <begin position="75"/>
        <end position="85"/>
    </location>
</feature>
<dbReference type="Pfam" id="PF00412">
    <property type="entry name" value="LIM"/>
    <property type="match status" value="2"/>
</dbReference>
<evidence type="ECO:0000256" key="3">
    <source>
        <dbReference type="ARBA" id="ARBA00022737"/>
    </source>
</evidence>
<evidence type="ECO:0000256" key="7">
    <source>
        <dbReference type="PROSITE-ProRule" id="PRU00125"/>
    </source>
</evidence>
<dbReference type="GO" id="GO:0030036">
    <property type="term" value="P:actin cytoskeleton organization"/>
    <property type="evidence" value="ECO:0007669"/>
    <property type="project" value="TreeGrafter"/>
</dbReference>
<dbReference type="SUPFAM" id="SSF57716">
    <property type="entry name" value="Glucocorticoid receptor-like (DNA-binding domain)"/>
    <property type="match status" value="4"/>
</dbReference>
<evidence type="ECO:0000256" key="6">
    <source>
        <dbReference type="ARBA" id="ARBA00023242"/>
    </source>
</evidence>
<dbReference type="AlphaFoldDB" id="A0A8T0DIR6"/>
<dbReference type="FunFam" id="2.10.110.10:FF:000001">
    <property type="entry name" value="Cysteine and glycine-rich protein 1"/>
    <property type="match status" value="2"/>
</dbReference>
<dbReference type="PROSITE" id="PS00478">
    <property type="entry name" value="LIM_DOMAIN_1"/>
    <property type="match status" value="2"/>
</dbReference>
<dbReference type="InterPro" id="IPR001781">
    <property type="entry name" value="Znf_LIM"/>
</dbReference>
<dbReference type="Proteomes" id="UP000699462">
    <property type="component" value="Unassembled WGS sequence"/>
</dbReference>
<comment type="caution">
    <text evidence="10">The sequence shown here is derived from an EMBL/GenBank/DDBJ whole genome shotgun (WGS) entry which is preliminary data.</text>
</comment>
<evidence type="ECO:0000256" key="2">
    <source>
        <dbReference type="ARBA" id="ARBA00022723"/>
    </source>
</evidence>